<dbReference type="RefSeq" id="WP_166873316.1">
    <property type="nucleotide sequence ID" value="NZ_WHJH01000007.1"/>
</dbReference>
<keyword evidence="2" id="KW-1185">Reference proteome</keyword>
<sequence>MNVQQFEVIVDFGGIVMFDDKSLQAYFGQIAEGDNLYTRLTTSDDGDKVVEQGIVVPIIGVNDSFYRVVVRMAGEASVVPDELIIVRNASFPLRVTGRLIIADLAVFLEWYPEQGWQRVDVAPGCYAVAVNGFRKVDNNVVVDFGFEIVLTPAATLPAMSASLQQDMQVLELPA</sequence>
<proteinExistence type="predicted"/>
<dbReference type="Proteomes" id="UP000609726">
    <property type="component" value="Unassembled WGS sequence"/>
</dbReference>
<reference evidence="1 2" key="1">
    <citation type="submission" date="2019-10" db="EMBL/GenBank/DDBJ databases">
        <title>Taxonomy of Antarctic Massilia spp.: description of Massilia rubra sp. nov., Massilia aquatica sp. nov., Massilia mucilaginosa sp. nov., Massilia frigida sp. nov. isolated from streams, lakes and regoliths.</title>
        <authorList>
            <person name="Holochova P."/>
            <person name="Sedlacek I."/>
            <person name="Kralova S."/>
            <person name="Maslanova I."/>
            <person name="Busse H.-J."/>
            <person name="Stankova E."/>
            <person name="Vrbovska V."/>
            <person name="Kovarovic V."/>
            <person name="Bartak M."/>
            <person name="Svec P."/>
            <person name="Pantucek R."/>
        </authorList>
    </citation>
    <scope>NUCLEOTIDE SEQUENCE [LARGE SCALE GENOMIC DNA]</scope>
    <source>
        <strain evidence="1 2">CCM 8733</strain>
    </source>
</reference>
<name>A0ABX0NRH3_9BURK</name>
<protein>
    <submittedName>
        <fullName evidence="1">Uncharacterized protein</fullName>
    </submittedName>
</protein>
<gene>
    <name evidence="1" type="ORF">F2P45_09415</name>
</gene>
<comment type="caution">
    <text evidence="1">The sequence shown here is derived from an EMBL/GenBank/DDBJ whole genome shotgun (WGS) entry which is preliminary data.</text>
</comment>
<dbReference type="EMBL" id="WHJH01000007">
    <property type="protein sequence ID" value="NHZ89232.1"/>
    <property type="molecule type" value="Genomic_DNA"/>
</dbReference>
<evidence type="ECO:0000313" key="2">
    <source>
        <dbReference type="Proteomes" id="UP000609726"/>
    </source>
</evidence>
<accession>A0ABX0NRH3</accession>
<organism evidence="1 2">
    <name type="scientific">Massilia mucilaginosa</name>
    <dbReference type="NCBI Taxonomy" id="2609282"/>
    <lineage>
        <taxon>Bacteria</taxon>
        <taxon>Pseudomonadati</taxon>
        <taxon>Pseudomonadota</taxon>
        <taxon>Betaproteobacteria</taxon>
        <taxon>Burkholderiales</taxon>
        <taxon>Oxalobacteraceae</taxon>
        <taxon>Telluria group</taxon>
        <taxon>Massilia</taxon>
    </lineage>
</organism>
<evidence type="ECO:0000313" key="1">
    <source>
        <dbReference type="EMBL" id="NHZ89232.1"/>
    </source>
</evidence>